<accession>A0A6M0P2I2</accession>
<keyword evidence="4" id="KW-1185">Reference proteome</keyword>
<reference evidence="3 4" key="2">
    <citation type="submission" date="2020-03" db="EMBL/GenBank/DDBJ databases">
        <title>Bacillus aquiflavi sp. nov., isolated from yellow water of strong flavor Chinese baijiu in Yibin region of China.</title>
        <authorList>
            <person name="Xie J."/>
        </authorList>
    </citation>
    <scope>NUCLEOTIDE SEQUENCE [LARGE SCALE GENOMIC DNA]</scope>
    <source>
        <strain evidence="3 4">Gsoil 114</strain>
    </source>
</reference>
<evidence type="ECO:0000313" key="4">
    <source>
        <dbReference type="Proteomes" id="UP000476934"/>
    </source>
</evidence>
<dbReference type="RefSeq" id="WP_205603184.1">
    <property type="nucleotide sequence ID" value="NZ_JAAIWK010000002.1"/>
</dbReference>
<dbReference type="InterPro" id="IPR005081">
    <property type="entry name" value="SpoIIGA"/>
</dbReference>
<feature type="active site" evidence="1">
    <location>
        <position position="186"/>
    </location>
</feature>
<evidence type="ECO:0000313" key="3">
    <source>
        <dbReference type="EMBL" id="NEY18647.1"/>
    </source>
</evidence>
<feature type="transmembrane region" description="Helical" evidence="2">
    <location>
        <begin position="133"/>
        <end position="150"/>
    </location>
</feature>
<dbReference type="GO" id="GO:0030436">
    <property type="term" value="P:asexual sporulation"/>
    <property type="evidence" value="ECO:0007669"/>
    <property type="project" value="InterPro"/>
</dbReference>
<dbReference type="AlphaFoldDB" id="A0A6M0P2I2"/>
<feature type="transmembrane region" description="Helical" evidence="2">
    <location>
        <begin position="6"/>
        <end position="24"/>
    </location>
</feature>
<gene>
    <name evidence="3" type="primary">spoIIGA</name>
    <name evidence="3" type="ORF">G4D61_01530</name>
</gene>
<feature type="transmembrane region" description="Helical" evidence="2">
    <location>
        <begin position="65"/>
        <end position="81"/>
    </location>
</feature>
<dbReference type="Pfam" id="PF03419">
    <property type="entry name" value="Peptidase_U4"/>
    <property type="match status" value="1"/>
</dbReference>
<feature type="transmembrane region" description="Helical" evidence="2">
    <location>
        <begin position="36"/>
        <end position="59"/>
    </location>
</feature>
<dbReference type="GO" id="GO:0004190">
    <property type="term" value="F:aspartic-type endopeptidase activity"/>
    <property type="evidence" value="ECO:0007669"/>
    <property type="project" value="InterPro"/>
</dbReference>
<organism evidence="3 4">
    <name type="scientific">Heyndrickxia ginsengihumi</name>
    <dbReference type="NCBI Taxonomy" id="363870"/>
    <lineage>
        <taxon>Bacteria</taxon>
        <taxon>Bacillati</taxon>
        <taxon>Bacillota</taxon>
        <taxon>Bacilli</taxon>
        <taxon>Bacillales</taxon>
        <taxon>Bacillaceae</taxon>
        <taxon>Heyndrickxia</taxon>
    </lineage>
</organism>
<keyword evidence="2" id="KW-0812">Transmembrane</keyword>
<keyword evidence="2" id="KW-1133">Transmembrane helix</keyword>
<reference evidence="3 4" key="1">
    <citation type="submission" date="2020-02" db="EMBL/GenBank/DDBJ databases">
        <authorList>
            <person name="Feng H."/>
        </authorList>
    </citation>
    <scope>NUCLEOTIDE SEQUENCE [LARGE SCALE GENOMIC DNA]</scope>
    <source>
        <strain evidence="3 4">Gsoil 114</strain>
    </source>
</reference>
<dbReference type="Proteomes" id="UP000476934">
    <property type="component" value="Unassembled WGS sequence"/>
</dbReference>
<feature type="transmembrane region" description="Helical" evidence="2">
    <location>
        <begin position="93"/>
        <end position="113"/>
    </location>
</feature>
<dbReference type="GO" id="GO:0006508">
    <property type="term" value="P:proteolysis"/>
    <property type="evidence" value="ECO:0007669"/>
    <property type="project" value="InterPro"/>
</dbReference>
<dbReference type="EMBL" id="JAAIWK010000002">
    <property type="protein sequence ID" value="NEY18647.1"/>
    <property type="molecule type" value="Genomic_DNA"/>
</dbReference>
<comment type="caution">
    <text evidence="3">The sequence shown here is derived from an EMBL/GenBank/DDBJ whole genome shotgun (WGS) entry which is preliminary data.</text>
</comment>
<protein>
    <submittedName>
        <fullName evidence="3">Sigma-E processing peptidase SpoIIGA</fullName>
    </submittedName>
</protein>
<dbReference type="NCBIfam" id="TIGR02854">
    <property type="entry name" value="spore_II_GA"/>
    <property type="match status" value="1"/>
</dbReference>
<proteinExistence type="predicted"/>
<evidence type="ECO:0000256" key="1">
    <source>
        <dbReference type="PIRSR" id="PIRSR018571-1"/>
    </source>
</evidence>
<name>A0A6M0P2I2_9BACI</name>
<sequence>MCLVVYTDVIWLLNFLVDSMLLWLTSIALKRSVRVWRMILGGFIGSCLIIMSFTSSLAYYAGNPFMKLTFSIFMVYSVFGFKRWRYFFSNLLTFYFVTFLMGGILIGVHYFIQFDFGMQANVLQAKVRGFGDPISWMFIVIGFPLAWYFSKQRINGIEMTKIQYDQLVNVEVRINDSVLLLKGLVDSGNQLYDPISKSPVMFISTKAVQDNIPSEIMMAASDPEKVFDNTIELSTNWSDRIRFIPAKTVGKQQLLIAYKPDSIRIYNDHGSWQVNKALISFTSETLSSDDLFNCIVHPKMMTSIQNQTAS</sequence>
<keyword evidence="2" id="KW-0472">Membrane</keyword>
<evidence type="ECO:0000256" key="2">
    <source>
        <dbReference type="SAM" id="Phobius"/>
    </source>
</evidence>
<dbReference type="PIRSF" id="PIRSF018571">
    <property type="entry name" value="SpoIIGA"/>
    <property type="match status" value="1"/>
</dbReference>